<evidence type="ECO:0000313" key="4">
    <source>
        <dbReference type="Proteomes" id="UP000030746"/>
    </source>
</evidence>
<dbReference type="CTD" id="20236656"/>
<dbReference type="EMBL" id="KB203566">
    <property type="protein sequence ID" value="ESO83954.1"/>
    <property type="molecule type" value="Genomic_DNA"/>
</dbReference>
<dbReference type="KEGG" id="lgi:LOTGIDRAFT_155262"/>
<keyword evidence="2" id="KW-0472">Membrane</keyword>
<name>V4B5Z9_LOTGI</name>
<gene>
    <name evidence="3" type="ORF">LOTGIDRAFT_155262</name>
</gene>
<proteinExistence type="predicted"/>
<evidence type="ECO:0000256" key="1">
    <source>
        <dbReference type="SAM" id="MobiDB-lite"/>
    </source>
</evidence>
<dbReference type="RefSeq" id="XP_009065083.1">
    <property type="nucleotide sequence ID" value="XM_009066835.1"/>
</dbReference>
<sequence>MTKSLGGKYSAVYSLSMDSYPELTDNCLTHEDDQDVGSGKDSPVSLPQHVGWSDDSDYDRPRLKGHNDSRVKCMCCIIWILFLSTSGMVIVLGLIYTGVVHITTVYNATASRIVTTHSIYPNGTSIRTSDRKLQVCKTPECIETAASILGRMVPDANPCQIMSSLFFLNSEEFKESLKCT</sequence>
<dbReference type="AlphaFoldDB" id="V4B5Z9"/>
<protein>
    <submittedName>
        <fullName evidence="3">Uncharacterized protein</fullName>
    </submittedName>
</protein>
<keyword evidence="2" id="KW-0812">Transmembrane</keyword>
<keyword evidence="4" id="KW-1185">Reference proteome</keyword>
<accession>V4B5Z9</accession>
<dbReference type="Proteomes" id="UP000030746">
    <property type="component" value="Unassembled WGS sequence"/>
</dbReference>
<reference evidence="3 4" key="1">
    <citation type="journal article" date="2013" name="Nature">
        <title>Insights into bilaterian evolution from three spiralian genomes.</title>
        <authorList>
            <person name="Simakov O."/>
            <person name="Marletaz F."/>
            <person name="Cho S.J."/>
            <person name="Edsinger-Gonzales E."/>
            <person name="Havlak P."/>
            <person name="Hellsten U."/>
            <person name="Kuo D.H."/>
            <person name="Larsson T."/>
            <person name="Lv J."/>
            <person name="Arendt D."/>
            <person name="Savage R."/>
            <person name="Osoegawa K."/>
            <person name="de Jong P."/>
            <person name="Grimwood J."/>
            <person name="Chapman J.A."/>
            <person name="Shapiro H."/>
            <person name="Aerts A."/>
            <person name="Otillar R.P."/>
            <person name="Terry A.Y."/>
            <person name="Boore J.L."/>
            <person name="Grigoriev I.V."/>
            <person name="Lindberg D.R."/>
            <person name="Seaver E.C."/>
            <person name="Weisblat D.A."/>
            <person name="Putnam N.H."/>
            <person name="Rokhsar D.S."/>
        </authorList>
    </citation>
    <scope>NUCLEOTIDE SEQUENCE [LARGE SCALE GENOMIC DNA]</scope>
</reference>
<dbReference type="GeneID" id="20236656"/>
<keyword evidence="2" id="KW-1133">Transmembrane helix</keyword>
<organism evidence="3 4">
    <name type="scientific">Lottia gigantea</name>
    <name type="common">Giant owl limpet</name>
    <dbReference type="NCBI Taxonomy" id="225164"/>
    <lineage>
        <taxon>Eukaryota</taxon>
        <taxon>Metazoa</taxon>
        <taxon>Spiralia</taxon>
        <taxon>Lophotrochozoa</taxon>
        <taxon>Mollusca</taxon>
        <taxon>Gastropoda</taxon>
        <taxon>Patellogastropoda</taxon>
        <taxon>Lottioidea</taxon>
        <taxon>Lottiidae</taxon>
        <taxon>Lottia</taxon>
    </lineage>
</organism>
<evidence type="ECO:0000256" key="2">
    <source>
        <dbReference type="SAM" id="Phobius"/>
    </source>
</evidence>
<feature type="transmembrane region" description="Helical" evidence="2">
    <location>
        <begin position="71"/>
        <end position="96"/>
    </location>
</feature>
<evidence type="ECO:0000313" key="3">
    <source>
        <dbReference type="EMBL" id="ESO83954.1"/>
    </source>
</evidence>
<feature type="region of interest" description="Disordered" evidence="1">
    <location>
        <begin position="31"/>
        <end position="61"/>
    </location>
</feature>
<dbReference type="HOGENOM" id="CLU_1497919_0_0_1"/>